<dbReference type="PANTHER" id="PTHR12526">
    <property type="entry name" value="GLYCOSYLTRANSFERASE"/>
    <property type="match status" value="1"/>
</dbReference>
<reference evidence="1 2" key="1">
    <citation type="submission" date="2019-03" db="EMBL/GenBank/DDBJ databases">
        <title>Genome Sequencing and Assembly of Various Microbes Isolated from Partially Reclaimed Soil and Acid Mine Drainage (AMD) Site.</title>
        <authorList>
            <person name="Steinbock B."/>
            <person name="Bechtold R."/>
            <person name="Sevigny J.L."/>
            <person name="Thomas D."/>
            <person name="Cuthill L.R."/>
            <person name="Aveiro Johannsen E.J."/>
            <person name="Thomas K."/>
            <person name="Ghosh A."/>
        </authorList>
    </citation>
    <scope>NUCLEOTIDE SEQUENCE [LARGE SCALE GENOMIC DNA]</scope>
    <source>
        <strain evidence="1 2">S-A3</strain>
    </source>
</reference>
<dbReference type="Proteomes" id="UP000295163">
    <property type="component" value="Unassembled WGS sequence"/>
</dbReference>
<name>A0A4R5XZN7_KOCRO</name>
<protein>
    <submittedName>
        <fullName evidence="1">Glycosyltransferase</fullName>
    </submittedName>
</protein>
<dbReference type="Gene3D" id="3.40.50.2000">
    <property type="entry name" value="Glycogen Phosphorylase B"/>
    <property type="match status" value="2"/>
</dbReference>
<accession>A0A4R5XZN7</accession>
<comment type="caution">
    <text evidence="1">The sequence shown here is derived from an EMBL/GenBank/DDBJ whole genome shotgun (WGS) entry which is preliminary data.</text>
</comment>
<dbReference type="Pfam" id="PF13692">
    <property type="entry name" value="Glyco_trans_1_4"/>
    <property type="match status" value="1"/>
</dbReference>
<evidence type="ECO:0000313" key="2">
    <source>
        <dbReference type="Proteomes" id="UP000295163"/>
    </source>
</evidence>
<dbReference type="EMBL" id="SMZT01000013">
    <property type="protein sequence ID" value="TDL37469.1"/>
    <property type="molecule type" value="Genomic_DNA"/>
</dbReference>
<gene>
    <name evidence="1" type="ORF">E2R59_17890</name>
</gene>
<dbReference type="AlphaFoldDB" id="A0A4R5XZN7"/>
<proteinExistence type="predicted"/>
<dbReference type="SUPFAM" id="SSF53756">
    <property type="entry name" value="UDP-Glycosyltransferase/glycogen phosphorylase"/>
    <property type="match status" value="1"/>
</dbReference>
<dbReference type="GO" id="GO:0016740">
    <property type="term" value="F:transferase activity"/>
    <property type="evidence" value="ECO:0007669"/>
    <property type="project" value="UniProtKB-KW"/>
</dbReference>
<sequence length="356" mass="39609">MRETVNAKAHECVHATTPRILHVTEALGGGIHSAIASWAAATPELDHMVIARARPSQATYAWPINVTPSLHETSLAGLYRESVRREQAYKPHAIHLHSSKAGVFRAGRYQTRRIIYSPHCFAFQRQDIGQLMKTFYRGIEELLAPRAVIASVSSEEKEQAESLREAVRTVLVPNYSQVDPRPLDVTSRTIVTVGRILPQKDPRFFMETVRHLRSDYDIIWIGDGDPVLRQELISLGIDVTGWLPMDDLVRRVGRAGLYLHTASWEGSPLATLEAINSGTAVLSRDIPSMRSVGYEVPSATPHGLAAAVEKYFADPSYRETVFNACKIIQNENSQLMAAQALRTAYSTRATQPQETT</sequence>
<organism evidence="1 2">
    <name type="scientific">Kocuria rosea</name>
    <name type="common">Deinococcus erythromyxa</name>
    <name type="synonym">Micrococcus rubens</name>
    <dbReference type="NCBI Taxonomy" id="1275"/>
    <lineage>
        <taxon>Bacteria</taxon>
        <taxon>Bacillati</taxon>
        <taxon>Actinomycetota</taxon>
        <taxon>Actinomycetes</taxon>
        <taxon>Micrococcales</taxon>
        <taxon>Micrococcaceae</taxon>
        <taxon>Kocuria</taxon>
    </lineage>
</organism>
<keyword evidence="1" id="KW-0808">Transferase</keyword>
<evidence type="ECO:0000313" key="1">
    <source>
        <dbReference type="EMBL" id="TDL37469.1"/>
    </source>
</evidence>